<dbReference type="PANTHER" id="PTHR42697:SF1">
    <property type="entry name" value="ENDONUCLEASE 8"/>
    <property type="match status" value="1"/>
</dbReference>
<sequence>MPEGDTIWLTAHRLREALAGQVLVTCDLRVPRLATAELTGRRVEDVVPRGKHLLTRIEGGLTLHSHLRMDGSWKIYGSLERWRGGPSWQVRAVLGTAERVAVGYRLPVLDLLPTQQEPSVVGHLGPDLLGPDWDPADALRRLLADPGRPVGEALLDQRNLAGIGNVYKCELCFLRGVTPWTPVGEVPGPDRLPVLAKKLLEANKARHGHITTGDTRRGRTHWVYDRADRPCLRCGTLVRVADQGRAGEARVTYWCPRCQRGPAPHPDPRPDRARR</sequence>
<feature type="domain" description="Formamidopyrimidine-DNA glycosylase catalytic" evidence="16">
    <location>
        <begin position="2"/>
        <end position="89"/>
    </location>
</feature>
<dbReference type="InterPro" id="IPR015886">
    <property type="entry name" value="H2TH_FPG"/>
</dbReference>
<evidence type="ECO:0000256" key="4">
    <source>
        <dbReference type="ARBA" id="ARBA00022763"/>
    </source>
</evidence>
<name>A0ABT1PZ48_9ACTN</name>
<reference evidence="17" key="1">
    <citation type="submission" date="2022-06" db="EMBL/GenBank/DDBJ databases">
        <title>Draft genome sequence of Streptomyces sp. RB6PN25 isolated from peat swamp forest in Thailand.</title>
        <authorList>
            <person name="Duangmal K."/>
            <person name="Klaysubun C."/>
        </authorList>
    </citation>
    <scope>NUCLEOTIDE SEQUENCE</scope>
    <source>
        <strain evidence="17">RB6PN25</strain>
    </source>
</reference>
<evidence type="ECO:0000256" key="6">
    <source>
        <dbReference type="ARBA" id="ARBA00022801"/>
    </source>
</evidence>
<dbReference type="SMART" id="SM01232">
    <property type="entry name" value="H2TH"/>
    <property type="match status" value="1"/>
</dbReference>
<keyword evidence="11" id="KW-0511">Multifunctional enzyme</keyword>
<dbReference type="InterPro" id="IPR044090">
    <property type="entry name" value="Nei2_N"/>
</dbReference>
<evidence type="ECO:0000256" key="13">
    <source>
        <dbReference type="ARBA" id="ARBA00044632"/>
    </source>
</evidence>
<dbReference type="PROSITE" id="PS51066">
    <property type="entry name" value="ZF_FPG_2"/>
    <property type="match status" value="1"/>
</dbReference>
<dbReference type="InterPro" id="IPR000214">
    <property type="entry name" value="Znf_DNA_glyclase/AP_lyase"/>
</dbReference>
<dbReference type="PROSITE" id="PS51068">
    <property type="entry name" value="FPG_CAT"/>
    <property type="match status" value="1"/>
</dbReference>
<keyword evidence="7" id="KW-0862">Zinc</keyword>
<dbReference type="InterPro" id="IPR012319">
    <property type="entry name" value="FPG_cat"/>
</dbReference>
<evidence type="ECO:0000313" key="17">
    <source>
        <dbReference type="EMBL" id="MCQ4082926.1"/>
    </source>
</evidence>
<evidence type="ECO:0000259" key="16">
    <source>
        <dbReference type="PROSITE" id="PS51068"/>
    </source>
</evidence>
<evidence type="ECO:0000313" key="18">
    <source>
        <dbReference type="Proteomes" id="UP001057702"/>
    </source>
</evidence>
<dbReference type="EMBL" id="JANFNG010000017">
    <property type="protein sequence ID" value="MCQ4082926.1"/>
    <property type="molecule type" value="Genomic_DNA"/>
</dbReference>
<evidence type="ECO:0000256" key="2">
    <source>
        <dbReference type="ARBA" id="ARBA00012720"/>
    </source>
</evidence>
<dbReference type="SUPFAM" id="SSF57716">
    <property type="entry name" value="Glucocorticoid receptor-like (DNA-binding domain)"/>
    <property type="match status" value="1"/>
</dbReference>
<feature type="domain" description="FPG-type" evidence="15">
    <location>
        <begin position="222"/>
        <end position="260"/>
    </location>
</feature>
<dbReference type="CDD" id="cd08971">
    <property type="entry name" value="AcNei2_N"/>
    <property type="match status" value="1"/>
</dbReference>
<evidence type="ECO:0000256" key="9">
    <source>
        <dbReference type="ARBA" id="ARBA00023204"/>
    </source>
</evidence>
<dbReference type="InterPro" id="IPR035937">
    <property type="entry name" value="FPG_N"/>
</dbReference>
<keyword evidence="5 14" id="KW-0863">Zinc-finger</keyword>
<dbReference type="Pfam" id="PF01149">
    <property type="entry name" value="Fapy_DNA_glyco"/>
    <property type="match status" value="1"/>
</dbReference>
<evidence type="ECO:0000256" key="10">
    <source>
        <dbReference type="ARBA" id="ARBA00023239"/>
    </source>
</evidence>
<evidence type="ECO:0000256" key="8">
    <source>
        <dbReference type="ARBA" id="ARBA00023125"/>
    </source>
</evidence>
<keyword evidence="6" id="KW-0378">Hydrolase</keyword>
<dbReference type="InterPro" id="IPR015887">
    <property type="entry name" value="DNA_glyclase_Znf_dom_DNA_BS"/>
</dbReference>
<dbReference type="Gene3D" id="1.10.8.50">
    <property type="match status" value="1"/>
</dbReference>
<evidence type="ECO:0000256" key="7">
    <source>
        <dbReference type="ARBA" id="ARBA00022833"/>
    </source>
</evidence>
<dbReference type="SMART" id="SM00898">
    <property type="entry name" value="Fapy_DNA_glyco"/>
    <property type="match status" value="1"/>
</dbReference>
<comment type="caution">
    <text evidence="17">The sequence shown here is derived from an EMBL/GenBank/DDBJ whole genome shotgun (WGS) entry which is preliminary data.</text>
</comment>
<proteinExistence type="inferred from homology"/>
<accession>A0ABT1PZ48</accession>
<evidence type="ECO:0000256" key="11">
    <source>
        <dbReference type="ARBA" id="ARBA00023268"/>
    </source>
</evidence>
<evidence type="ECO:0000256" key="3">
    <source>
        <dbReference type="ARBA" id="ARBA00022723"/>
    </source>
</evidence>
<protein>
    <recommendedName>
        <fullName evidence="2">DNA-(apurinic or apyrimidinic site) lyase</fullName>
        <ecNumber evidence="2">4.2.99.18</ecNumber>
    </recommendedName>
</protein>
<gene>
    <name evidence="17" type="ORF">NGB36_20560</name>
</gene>
<dbReference type="Proteomes" id="UP001057702">
    <property type="component" value="Unassembled WGS sequence"/>
</dbReference>
<keyword evidence="3" id="KW-0479">Metal-binding</keyword>
<keyword evidence="8" id="KW-0238">DNA-binding</keyword>
<evidence type="ECO:0000256" key="12">
    <source>
        <dbReference type="ARBA" id="ARBA00023295"/>
    </source>
</evidence>
<dbReference type="SUPFAM" id="SSF46946">
    <property type="entry name" value="S13-like H2TH domain"/>
    <property type="match status" value="1"/>
</dbReference>
<keyword evidence="9" id="KW-0234">DNA repair</keyword>
<dbReference type="InterPro" id="IPR010979">
    <property type="entry name" value="Ribosomal_uS13-like_H2TH"/>
</dbReference>
<dbReference type="Gene3D" id="3.20.190.10">
    <property type="entry name" value="MutM-like, N-terminal"/>
    <property type="match status" value="1"/>
</dbReference>
<evidence type="ECO:0000256" key="14">
    <source>
        <dbReference type="PROSITE-ProRule" id="PRU00391"/>
    </source>
</evidence>
<organism evidence="17 18">
    <name type="scientific">Streptomyces humicola</name>
    <dbReference type="NCBI Taxonomy" id="2953240"/>
    <lineage>
        <taxon>Bacteria</taxon>
        <taxon>Bacillati</taxon>
        <taxon>Actinomycetota</taxon>
        <taxon>Actinomycetes</taxon>
        <taxon>Kitasatosporales</taxon>
        <taxon>Streptomycetaceae</taxon>
        <taxon>Streptomyces</taxon>
    </lineage>
</organism>
<keyword evidence="4" id="KW-0227">DNA damage</keyword>
<dbReference type="RefSeq" id="WP_255921838.1">
    <property type="nucleotide sequence ID" value="NZ_JANFNG010000017.1"/>
</dbReference>
<keyword evidence="10" id="KW-0456">Lyase</keyword>
<evidence type="ECO:0000256" key="5">
    <source>
        <dbReference type="ARBA" id="ARBA00022771"/>
    </source>
</evidence>
<evidence type="ECO:0000256" key="1">
    <source>
        <dbReference type="ARBA" id="ARBA00009409"/>
    </source>
</evidence>
<dbReference type="PANTHER" id="PTHR42697">
    <property type="entry name" value="ENDONUCLEASE 8"/>
    <property type="match status" value="1"/>
</dbReference>
<comment type="catalytic activity">
    <reaction evidence="13">
        <text>2'-deoxyribonucleotide-(2'-deoxyribose 5'-phosphate)-2'-deoxyribonucleotide-DNA = a 3'-end 2'-deoxyribonucleotide-(2,3-dehydro-2,3-deoxyribose 5'-phosphate)-DNA + a 5'-end 5'-phospho-2'-deoxyribonucleoside-DNA + H(+)</text>
        <dbReference type="Rhea" id="RHEA:66592"/>
        <dbReference type="Rhea" id="RHEA-COMP:13180"/>
        <dbReference type="Rhea" id="RHEA-COMP:16897"/>
        <dbReference type="Rhea" id="RHEA-COMP:17067"/>
        <dbReference type="ChEBI" id="CHEBI:15378"/>
        <dbReference type="ChEBI" id="CHEBI:136412"/>
        <dbReference type="ChEBI" id="CHEBI:157695"/>
        <dbReference type="ChEBI" id="CHEBI:167181"/>
        <dbReference type="EC" id="4.2.99.18"/>
    </reaction>
</comment>
<keyword evidence="12" id="KW-0326">Glycosidase</keyword>
<keyword evidence="18" id="KW-1185">Reference proteome</keyword>
<dbReference type="SUPFAM" id="SSF81624">
    <property type="entry name" value="N-terminal domain of MutM-like DNA repair proteins"/>
    <property type="match status" value="1"/>
</dbReference>
<dbReference type="EC" id="4.2.99.18" evidence="2"/>
<evidence type="ECO:0000259" key="15">
    <source>
        <dbReference type="PROSITE" id="PS51066"/>
    </source>
</evidence>
<dbReference type="PROSITE" id="PS01242">
    <property type="entry name" value="ZF_FPG_1"/>
    <property type="match status" value="1"/>
</dbReference>
<comment type="similarity">
    <text evidence="1">Belongs to the FPG family.</text>
</comment>